<dbReference type="Gene3D" id="1.10.238.10">
    <property type="entry name" value="EF-hand"/>
    <property type="match status" value="1"/>
</dbReference>
<dbReference type="InterPro" id="IPR006186">
    <property type="entry name" value="Ser/Thr-sp_prot-phosphatase"/>
</dbReference>
<dbReference type="Gene3D" id="3.60.21.10">
    <property type="match status" value="1"/>
</dbReference>
<keyword evidence="2" id="KW-0378">Hydrolase</keyword>
<dbReference type="PRINTS" id="PR00114">
    <property type="entry name" value="STPHPHTASE"/>
</dbReference>
<dbReference type="SMART" id="SM00156">
    <property type="entry name" value="PP2Ac"/>
    <property type="match status" value="1"/>
</dbReference>
<dbReference type="PROSITE" id="PS00018">
    <property type="entry name" value="EF_HAND_1"/>
    <property type="match status" value="1"/>
</dbReference>
<protein>
    <recommendedName>
        <fullName evidence="2">Serine/threonine-protein phosphatase</fullName>
        <ecNumber evidence="2">3.1.3.16</ecNumber>
    </recommendedName>
</protein>
<evidence type="ECO:0000313" key="4">
    <source>
        <dbReference type="EMBL" id="CAH0602808.1"/>
    </source>
</evidence>
<feature type="domain" description="Serine/threonine specific protein phosphatases" evidence="3">
    <location>
        <begin position="636"/>
        <end position="641"/>
    </location>
</feature>
<reference evidence="4" key="1">
    <citation type="submission" date="2021-12" db="EMBL/GenBank/DDBJ databases">
        <authorList>
            <person name="King R."/>
        </authorList>
    </citation>
    <scope>NUCLEOTIDE SEQUENCE</scope>
</reference>
<dbReference type="SUPFAM" id="SSF56300">
    <property type="entry name" value="Metallo-dependent phosphatases"/>
    <property type="match status" value="1"/>
</dbReference>
<accession>A0A9P0C000</accession>
<keyword evidence="1" id="KW-0106">Calcium</keyword>
<dbReference type="PROSITE" id="PS00125">
    <property type="entry name" value="SER_THR_PHOSPHATASE"/>
    <property type="match status" value="1"/>
</dbReference>
<dbReference type="InterPro" id="IPR029052">
    <property type="entry name" value="Metallo-depent_PP-like"/>
</dbReference>
<dbReference type="CDD" id="cd00144">
    <property type="entry name" value="MPP_PPP_family"/>
    <property type="match status" value="1"/>
</dbReference>
<dbReference type="EMBL" id="LR824007">
    <property type="protein sequence ID" value="CAH0602808.1"/>
    <property type="molecule type" value="Genomic_DNA"/>
</dbReference>
<dbReference type="InterPro" id="IPR018247">
    <property type="entry name" value="EF_Hand_1_Ca_BS"/>
</dbReference>
<organism evidence="4 5">
    <name type="scientific">Chrysodeixis includens</name>
    <name type="common">Soybean looper</name>
    <name type="synonym">Pseudoplusia includens</name>
    <dbReference type="NCBI Taxonomy" id="689277"/>
    <lineage>
        <taxon>Eukaryota</taxon>
        <taxon>Metazoa</taxon>
        <taxon>Ecdysozoa</taxon>
        <taxon>Arthropoda</taxon>
        <taxon>Hexapoda</taxon>
        <taxon>Insecta</taxon>
        <taxon>Pterygota</taxon>
        <taxon>Neoptera</taxon>
        <taxon>Endopterygota</taxon>
        <taxon>Lepidoptera</taxon>
        <taxon>Glossata</taxon>
        <taxon>Ditrysia</taxon>
        <taxon>Noctuoidea</taxon>
        <taxon>Noctuidae</taxon>
        <taxon>Plusiinae</taxon>
        <taxon>Chrysodeixis</taxon>
    </lineage>
</organism>
<dbReference type="GO" id="GO:0005737">
    <property type="term" value="C:cytoplasm"/>
    <property type="evidence" value="ECO:0007669"/>
    <property type="project" value="TreeGrafter"/>
</dbReference>
<evidence type="ECO:0000313" key="5">
    <source>
        <dbReference type="Proteomes" id="UP001154114"/>
    </source>
</evidence>
<dbReference type="Pfam" id="PF00149">
    <property type="entry name" value="Metallophos"/>
    <property type="match status" value="1"/>
</dbReference>
<dbReference type="GO" id="GO:0004722">
    <property type="term" value="F:protein serine/threonine phosphatase activity"/>
    <property type="evidence" value="ECO:0007669"/>
    <property type="project" value="UniProtKB-EC"/>
</dbReference>
<evidence type="ECO:0000259" key="3">
    <source>
        <dbReference type="PROSITE" id="PS00125"/>
    </source>
</evidence>
<evidence type="ECO:0000256" key="2">
    <source>
        <dbReference type="RuleBase" id="RU004273"/>
    </source>
</evidence>
<name>A0A9P0C000_CHRIL</name>
<dbReference type="Proteomes" id="UP001154114">
    <property type="component" value="Chromosome 4"/>
</dbReference>
<proteinExistence type="inferred from homology"/>
<dbReference type="SUPFAM" id="SSF47473">
    <property type="entry name" value="EF-hand"/>
    <property type="match status" value="1"/>
</dbReference>
<evidence type="ECO:0000256" key="1">
    <source>
        <dbReference type="ARBA" id="ARBA00022837"/>
    </source>
</evidence>
<keyword evidence="5" id="KW-1185">Reference proteome</keyword>
<dbReference type="PANTHER" id="PTHR11668">
    <property type="entry name" value="SERINE/THREONINE PROTEIN PHOSPHATASE"/>
    <property type="match status" value="1"/>
</dbReference>
<gene>
    <name evidence="4" type="ORF">CINC_LOCUS10157</name>
</gene>
<comment type="similarity">
    <text evidence="2">Belongs to the PPP phosphatase family.</text>
</comment>
<dbReference type="InterPro" id="IPR004843">
    <property type="entry name" value="Calcineurin-like_PHP"/>
</dbReference>
<dbReference type="OrthoDB" id="256429at2759"/>
<sequence length="834" mass="92122">MFKNYRDITDVVSLLVYCPSEKCYLFTKEASGELWIPSSKCDKNCWKITANKINSELFGADNLAPCNPLRVYKIWLPNHHLQCVYHAVYKVAVKNEYRKRLKFKSGMRNRLQWLNTVDLEKQRAHSNLRSPEIAVFALMALGDGVKDPDITILASNLQELDTGTLIEVCEENVVIGSGSTPVAAAGAVPTPPPNAQLLAAAGYTIESQVRMYREFVLMVYPAIYMSVNVFSQFMVDLGWQRPQCQSLFRAADITGRGGLSFLELMLWTAALEPATPHTGIAAEIRCRYIFRYFDNNRDQRLEYVEFKELVAAARAVRQLPIDALTVSRDADIVLRQLGFQPNCQLPLADFLRGISELRLRGTSSLLRAPRGISAYLADLQDRDRDPLVVSGFKGLSASSASYKGANGEDKCFKGSVPVGSSGHVEGSHQAAMQSAGHHAARPDYCVAVFTVRMHRRPPNEMLELNNFDEDAVSPSTARLLVTAVQSFDVLGPTSIPVEALAAVHYFASTIEKPQRRPSAGNNALHMAKQAWSWTLPVEEVAMGSLLLRLAEAVRPICANEPRLLRLTSPVYAVGDLHGNLSALLSMESALWPGGAALAAARILFLGDYVDRGAHGTELMAYLLAAKLQRPDAVLMVRGNHETRDIQKMFTFYNECIVKYGDSEGNKIWTAINNVFDVLPLAAVVDDKVFCCHGGIPPPWVCPLISAIDKIPVPLTKPAEQSSIAWELLWNDPIKPNKMTATLQLELASNEGFAANAKRGTGHVFDQNALDRFLLANQLSHVVRAHEMHQNGFMCQLRGRLISVFSSYRYCGGSNDSGVALLEGGKLRLMRVNAD</sequence>
<dbReference type="AlphaFoldDB" id="A0A9P0C000"/>
<dbReference type="EC" id="3.1.3.16" evidence="2"/>
<dbReference type="InterPro" id="IPR050341">
    <property type="entry name" value="PP1_catalytic_subunit"/>
</dbReference>
<dbReference type="GO" id="GO:0005634">
    <property type="term" value="C:nucleus"/>
    <property type="evidence" value="ECO:0007669"/>
    <property type="project" value="TreeGrafter"/>
</dbReference>
<comment type="catalytic activity">
    <reaction evidence="2">
        <text>O-phospho-L-threonyl-[protein] + H2O = L-threonyl-[protein] + phosphate</text>
        <dbReference type="Rhea" id="RHEA:47004"/>
        <dbReference type="Rhea" id="RHEA-COMP:11060"/>
        <dbReference type="Rhea" id="RHEA-COMP:11605"/>
        <dbReference type="ChEBI" id="CHEBI:15377"/>
        <dbReference type="ChEBI" id="CHEBI:30013"/>
        <dbReference type="ChEBI" id="CHEBI:43474"/>
        <dbReference type="ChEBI" id="CHEBI:61977"/>
        <dbReference type="EC" id="3.1.3.16"/>
    </reaction>
</comment>
<dbReference type="PANTHER" id="PTHR11668:SF496">
    <property type="entry name" value="SERINE_THREONINE-PROTEIN PHOSPHATASE"/>
    <property type="match status" value="1"/>
</dbReference>
<dbReference type="InterPro" id="IPR011992">
    <property type="entry name" value="EF-hand-dom_pair"/>
</dbReference>